<evidence type="ECO:0000313" key="3">
    <source>
        <dbReference type="Proteomes" id="UP001281761"/>
    </source>
</evidence>
<sequence>MDLSTGDDDESNDAESASLIATPTSPTQNDTTPIIDERNQQLLEYRAVQMALCSAIKLIGTLVTPPLLPLLNKTGILNRLPIFATESQSIVLKKAATAVVHSILVQLPPQTHPERGCGDLQFCFEQPSQLTPVITTNQSLSPLPLLSEQEASVSLFITTLGLNSTTLEFLHNCDVKDNYVYSNPNLAFLTSF</sequence>
<evidence type="ECO:0000313" key="2">
    <source>
        <dbReference type="EMBL" id="KAK2943620.1"/>
    </source>
</evidence>
<organism evidence="2 3">
    <name type="scientific">Blattamonas nauphoetae</name>
    <dbReference type="NCBI Taxonomy" id="2049346"/>
    <lineage>
        <taxon>Eukaryota</taxon>
        <taxon>Metamonada</taxon>
        <taxon>Preaxostyla</taxon>
        <taxon>Oxymonadida</taxon>
        <taxon>Blattamonas</taxon>
    </lineage>
</organism>
<dbReference type="Proteomes" id="UP001281761">
    <property type="component" value="Unassembled WGS sequence"/>
</dbReference>
<feature type="compositionally biased region" description="Polar residues" evidence="1">
    <location>
        <begin position="19"/>
        <end position="32"/>
    </location>
</feature>
<comment type="caution">
    <text evidence="2">The sequence shown here is derived from an EMBL/GenBank/DDBJ whole genome shotgun (WGS) entry which is preliminary data.</text>
</comment>
<name>A0ABQ9WVV4_9EUKA</name>
<protein>
    <submittedName>
        <fullName evidence="2">Uncharacterized protein</fullName>
    </submittedName>
</protein>
<gene>
    <name evidence="2" type="ORF">BLNAU_21451</name>
</gene>
<accession>A0ABQ9WVV4</accession>
<dbReference type="EMBL" id="JARBJD010000336">
    <property type="protein sequence ID" value="KAK2943620.1"/>
    <property type="molecule type" value="Genomic_DNA"/>
</dbReference>
<proteinExistence type="predicted"/>
<evidence type="ECO:0000256" key="1">
    <source>
        <dbReference type="SAM" id="MobiDB-lite"/>
    </source>
</evidence>
<reference evidence="2 3" key="1">
    <citation type="journal article" date="2022" name="bioRxiv">
        <title>Genomics of Preaxostyla Flagellates Illuminates Evolutionary Transitions and the Path Towards Mitochondrial Loss.</title>
        <authorList>
            <person name="Novak L.V.F."/>
            <person name="Treitli S.C."/>
            <person name="Pyrih J."/>
            <person name="Halakuc P."/>
            <person name="Pipaliya S.V."/>
            <person name="Vacek V."/>
            <person name="Brzon O."/>
            <person name="Soukal P."/>
            <person name="Eme L."/>
            <person name="Dacks J.B."/>
            <person name="Karnkowska A."/>
            <person name="Elias M."/>
            <person name="Hampl V."/>
        </authorList>
    </citation>
    <scope>NUCLEOTIDE SEQUENCE [LARGE SCALE GENOMIC DNA]</scope>
    <source>
        <strain evidence="2">NAU3</strain>
        <tissue evidence="2">Gut</tissue>
    </source>
</reference>
<feature type="compositionally biased region" description="Acidic residues" evidence="1">
    <location>
        <begin position="1"/>
        <end position="13"/>
    </location>
</feature>
<keyword evidence="3" id="KW-1185">Reference proteome</keyword>
<feature type="region of interest" description="Disordered" evidence="1">
    <location>
        <begin position="1"/>
        <end position="33"/>
    </location>
</feature>